<dbReference type="Gene3D" id="2.60.40.10">
    <property type="entry name" value="Immunoglobulins"/>
    <property type="match status" value="1"/>
</dbReference>
<protein>
    <recommendedName>
        <fullName evidence="1">Ig-like domain-containing protein</fullName>
    </recommendedName>
</protein>
<dbReference type="PANTHER" id="PTHR21261:SF5">
    <property type="entry name" value="BEATEN PATH VA, ISOFORM A-RELATED"/>
    <property type="match status" value="1"/>
</dbReference>
<dbReference type="EMBL" id="GAMC01003294">
    <property type="protein sequence ID" value="JAC03262.1"/>
    <property type="molecule type" value="mRNA"/>
</dbReference>
<dbReference type="InterPro" id="IPR007110">
    <property type="entry name" value="Ig-like_dom"/>
</dbReference>
<organism evidence="2">
    <name type="scientific">Ceratitis capitata</name>
    <name type="common">Mediterranean fruit fly</name>
    <name type="synonym">Tephritis capitata</name>
    <dbReference type="NCBI Taxonomy" id="7213"/>
    <lineage>
        <taxon>Eukaryota</taxon>
        <taxon>Metazoa</taxon>
        <taxon>Ecdysozoa</taxon>
        <taxon>Arthropoda</taxon>
        <taxon>Hexapoda</taxon>
        <taxon>Insecta</taxon>
        <taxon>Pterygota</taxon>
        <taxon>Neoptera</taxon>
        <taxon>Endopterygota</taxon>
        <taxon>Diptera</taxon>
        <taxon>Brachycera</taxon>
        <taxon>Muscomorpha</taxon>
        <taxon>Tephritoidea</taxon>
        <taxon>Tephritidae</taxon>
        <taxon>Ceratitis</taxon>
        <taxon>Ceratitis</taxon>
    </lineage>
</organism>
<dbReference type="PROSITE" id="PS50835">
    <property type="entry name" value="IG_LIKE"/>
    <property type="match status" value="1"/>
</dbReference>
<accession>W8C807</accession>
<dbReference type="AlphaFoldDB" id="W8C807"/>
<name>W8C807_CERCA</name>
<dbReference type="GeneID" id="101460275"/>
<dbReference type="InterPro" id="IPR036179">
    <property type="entry name" value="Ig-like_dom_sf"/>
</dbReference>
<evidence type="ECO:0000313" key="2">
    <source>
        <dbReference type="EMBL" id="JAC03262.1"/>
    </source>
</evidence>
<dbReference type="InterPro" id="IPR013783">
    <property type="entry name" value="Ig-like_fold"/>
</dbReference>
<dbReference type="SUPFAM" id="SSF48726">
    <property type="entry name" value="Immunoglobulin"/>
    <property type="match status" value="1"/>
</dbReference>
<dbReference type="FunFam" id="2.60.40.10:FF:000437">
    <property type="entry name" value="Beat-IIIc, isoform A"/>
    <property type="match status" value="1"/>
</dbReference>
<dbReference type="KEGG" id="ccat:101460275"/>
<reference evidence="2" key="1">
    <citation type="submission" date="2013-07" db="EMBL/GenBank/DDBJ databases">
        <authorList>
            <person name="Geib S."/>
        </authorList>
    </citation>
    <scope>NUCLEOTIDE SEQUENCE</scope>
</reference>
<sequence length="324" mass="36422">MLIARDYWINWKGFNMNSVQFFIAALLATIDIHLNQALNLSNLSVPRIIDAGQKAKLFCSYEMGNRTLNSVKWYKDGQEFFRYSPLTPPTTNWFPVKGVTIADGSSHCNQFICNVELEKLNVHSSGSYRCEVSGDAPEFKLIDKTANMTVGVLPKFDPSISGIVHPYRYGDFLAVNCSSDWSNPAATLTWYINNKTAPLNSLQPQINEITRNIAGFMLYASSLQLRINIDDPRFITKSEILELKCVSDIMGIASVRREKKARVTILALRDAGHKQRLLGQGNNGDAANTGGSCVRIGTIHHYICWLCFLLFTCWSLQLPNCHWS</sequence>
<dbReference type="RefSeq" id="XP_012160616.1">
    <property type="nucleotide sequence ID" value="XM_012305226.2"/>
</dbReference>
<dbReference type="PANTHER" id="PTHR21261">
    <property type="entry name" value="BEAT PROTEIN"/>
    <property type="match status" value="1"/>
</dbReference>
<evidence type="ECO:0000259" key="1">
    <source>
        <dbReference type="PROSITE" id="PS50835"/>
    </source>
</evidence>
<dbReference type="CTD" id="41575"/>
<proteinExistence type="evidence at transcript level"/>
<reference evidence="2" key="2">
    <citation type="journal article" date="2014" name="BMC Genomics">
        <title>A genomic perspective to assessing quality of mass-reared SIT flies used in Mediterranean fruit fly (Ceratitis capitata) eradication in California.</title>
        <authorList>
            <person name="Calla B."/>
            <person name="Hall B."/>
            <person name="Hou S."/>
            <person name="Geib S.M."/>
        </authorList>
    </citation>
    <scope>NUCLEOTIDE SEQUENCE</scope>
</reference>
<feature type="domain" description="Ig-like" evidence="1">
    <location>
        <begin position="52"/>
        <end position="149"/>
    </location>
</feature>
<dbReference type="OrthoDB" id="7375975at2759"/>